<dbReference type="Pfam" id="PF07963">
    <property type="entry name" value="N_methyl"/>
    <property type="match status" value="1"/>
</dbReference>
<proteinExistence type="predicted"/>
<sequence>MNGIRRQQGFSLLEVIAAIMLLAIAFTALMKVAGASISLSHNAAEHSQAAMCARSLLDSVFVGEPIKSGSSSGKFDQQYRWQLNVTPWNQTGNAAPGVSLHLYQLDLDVLWGPLAHPRSAHFRTLRLGGPDAANSMQAAP</sequence>
<dbReference type="EMBL" id="BMXT01000003">
    <property type="protein sequence ID" value="GGY32437.1"/>
    <property type="molecule type" value="Genomic_DNA"/>
</dbReference>
<keyword evidence="1" id="KW-0472">Membrane</keyword>
<dbReference type="PROSITE" id="PS00409">
    <property type="entry name" value="PROKAR_NTER_METHYL"/>
    <property type="match status" value="1"/>
</dbReference>
<evidence type="ECO:0000313" key="2">
    <source>
        <dbReference type="EMBL" id="GGY32437.1"/>
    </source>
</evidence>
<reference evidence="3" key="1">
    <citation type="journal article" date="2019" name="Int. J. Syst. Evol. Microbiol.">
        <title>The Global Catalogue of Microorganisms (GCM) 10K type strain sequencing project: providing services to taxonomists for standard genome sequencing and annotation.</title>
        <authorList>
            <consortium name="The Broad Institute Genomics Platform"/>
            <consortium name="The Broad Institute Genome Sequencing Center for Infectious Disease"/>
            <person name="Wu L."/>
            <person name="Ma J."/>
        </authorList>
    </citation>
    <scope>NUCLEOTIDE SEQUENCE [LARGE SCALE GENOMIC DNA]</scope>
    <source>
        <strain evidence="3">KCTC 22232</strain>
    </source>
</reference>
<dbReference type="InterPro" id="IPR012902">
    <property type="entry name" value="N_methyl_site"/>
</dbReference>
<evidence type="ECO:0000313" key="3">
    <source>
        <dbReference type="Proteomes" id="UP000621898"/>
    </source>
</evidence>
<evidence type="ECO:0008006" key="4">
    <source>
        <dbReference type="Google" id="ProtNLM"/>
    </source>
</evidence>
<name>A0ABQ3A1E0_9GAMM</name>
<feature type="transmembrane region" description="Helical" evidence="1">
    <location>
        <begin position="12"/>
        <end position="30"/>
    </location>
</feature>
<gene>
    <name evidence="2" type="ORF">GCM10008098_27380</name>
</gene>
<dbReference type="NCBIfam" id="TIGR02532">
    <property type="entry name" value="IV_pilin_GFxxxE"/>
    <property type="match status" value="1"/>
</dbReference>
<organism evidence="2 3">
    <name type="scientific">Rhodanobacter panaciterrae</name>
    <dbReference type="NCBI Taxonomy" id="490572"/>
    <lineage>
        <taxon>Bacteria</taxon>
        <taxon>Pseudomonadati</taxon>
        <taxon>Pseudomonadota</taxon>
        <taxon>Gammaproteobacteria</taxon>
        <taxon>Lysobacterales</taxon>
        <taxon>Rhodanobacteraceae</taxon>
        <taxon>Rhodanobacter</taxon>
    </lineage>
</organism>
<dbReference type="RefSeq" id="WP_189441990.1">
    <property type="nucleotide sequence ID" value="NZ_BMXT01000003.1"/>
</dbReference>
<accession>A0ABQ3A1E0</accession>
<evidence type="ECO:0000256" key="1">
    <source>
        <dbReference type="SAM" id="Phobius"/>
    </source>
</evidence>
<comment type="caution">
    <text evidence="2">The sequence shown here is derived from an EMBL/GenBank/DDBJ whole genome shotgun (WGS) entry which is preliminary data.</text>
</comment>
<dbReference type="Proteomes" id="UP000621898">
    <property type="component" value="Unassembled WGS sequence"/>
</dbReference>
<keyword evidence="3" id="KW-1185">Reference proteome</keyword>
<keyword evidence="1" id="KW-1133">Transmembrane helix</keyword>
<protein>
    <recommendedName>
        <fullName evidence="4">General secretion pathway protein I</fullName>
    </recommendedName>
</protein>
<keyword evidence="1" id="KW-0812">Transmembrane</keyword>